<dbReference type="GO" id="GO:0004553">
    <property type="term" value="F:hydrolase activity, hydrolyzing O-glycosyl compounds"/>
    <property type="evidence" value="ECO:0007669"/>
    <property type="project" value="InterPro"/>
</dbReference>
<dbReference type="EMBL" id="CP093313">
    <property type="protein sequence ID" value="UWZ86799.1"/>
    <property type="molecule type" value="Genomic_DNA"/>
</dbReference>
<dbReference type="PANTHER" id="PTHR42732">
    <property type="entry name" value="BETA-GALACTOSIDASE"/>
    <property type="match status" value="1"/>
</dbReference>
<dbReference type="InterPro" id="IPR006104">
    <property type="entry name" value="Glyco_hydro_2_N"/>
</dbReference>
<dbReference type="Gene3D" id="2.60.40.10">
    <property type="entry name" value="Immunoglobulins"/>
    <property type="match status" value="1"/>
</dbReference>
<dbReference type="KEGG" id="orp:MOP44_12820"/>
<dbReference type="RefSeq" id="WP_260796436.1">
    <property type="nucleotide sequence ID" value="NZ_CP093313.1"/>
</dbReference>
<gene>
    <name evidence="7" type="ORF">MOP44_12820</name>
</gene>
<feature type="domain" description="Glycoside hydrolase family 2 catalytic" evidence="5">
    <location>
        <begin position="310"/>
        <end position="568"/>
    </location>
</feature>
<feature type="domain" description="Glycosyl hydrolases family 2 sugar binding" evidence="6">
    <location>
        <begin position="85"/>
        <end position="192"/>
    </location>
</feature>
<comment type="similarity">
    <text evidence="1">Belongs to the glycosyl hydrolase 2 family.</text>
</comment>
<dbReference type="Pfam" id="PF00703">
    <property type="entry name" value="Glyco_hydro_2"/>
    <property type="match status" value="1"/>
</dbReference>
<evidence type="ECO:0000256" key="1">
    <source>
        <dbReference type="ARBA" id="ARBA00007401"/>
    </source>
</evidence>
<dbReference type="Pfam" id="PF02837">
    <property type="entry name" value="Glyco_hydro_2_N"/>
    <property type="match status" value="1"/>
</dbReference>
<evidence type="ECO:0000313" key="7">
    <source>
        <dbReference type="EMBL" id="UWZ86799.1"/>
    </source>
</evidence>
<dbReference type="InterPro" id="IPR006102">
    <property type="entry name" value="Ig-like_GH2"/>
</dbReference>
<keyword evidence="8" id="KW-1185">Reference proteome</keyword>
<name>A0A9J7BVS4_9BACT</name>
<dbReference type="InterPro" id="IPR017853">
    <property type="entry name" value="GH"/>
</dbReference>
<dbReference type="GO" id="GO:0005975">
    <property type="term" value="P:carbohydrate metabolic process"/>
    <property type="evidence" value="ECO:0007669"/>
    <property type="project" value="InterPro"/>
</dbReference>
<dbReference type="Pfam" id="PF02836">
    <property type="entry name" value="Glyco_hydro_2_C"/>
    <property type="match status" value="1"/>
</dbReference>
<dbReference type="Gene3D" id="3.20.20.80">
    <property type="entry name" value="Glycosidases"/>
    <property type="match status" value="1"/>
</dbReference>
<dbReference type="Gene3D" id="2.60.120.260">
    <property type="entry name" value="Galactose-binding domain-like"/>
    <property type="match status" value="1"/>
</dbReference>
<evidence type="ECO:0000259" key="5">
    <source>
        <dbReference type="Pfam" id="PF02836"/>
    </source>
</evidence>
<reference evidence="7" key="1">
    <citation type="submission" date="2021-04" db="EMBL/GenBank/DDBJ databases">
        <title>Phylogenetic analysis of Acidobacteriaceae.</title>
        <authorList>
            <person name="Qiu L."/>
            <person name="Zhang Q."/>
        </authorList>
    </citation>
    <scope>NUCLEOTIDE SEQUENCE</scope>
    <source>
        <strain evidence="7">DSM 25168</strain>
    </source>
</reference>
<dbReference type="PANTHER" id="PTHR42732:SF1">
    <property type="entry name" value="BETA-MANNOSIDASE"/>
    <property type="match status" value="1"/>
</dbReference>
<dbReference type="InterPro" id="IPR036156">
    <property type="entry name" value="Beta-gal/glucu_dom_sf"/>
</dbReference>
<dbReference type="InterPro" id="IPR051913">
    <property type="entry name" value="GH2_Domain-Containing"/>
</dbReference>
<sequence length="705" mass="78620">MQSRRKFLQGISTSGLLLAAADQLAAKPPLPSPGEYPVAGSIPLRDGWEFRLDPTGADEIIEAPGQAGWKAVQAPHTWQALGGSPEFVGVAWYRLRFEALASWTSQHVRVEFEAVNHTAHVFLNGKPIGEHVGKGYTAFALDLSNGLTFGQESTLLVRVDNRPNDRMLPRNKSYDWTDDGGIIRPVNLLITPRTFIERVEIDAIPDLTNGSAAIRIRAIIRNATAQVQKATIQAAIRQEGTAEEQLKIGPVSTSFAPNGTQVVEIGPTTLTNAALWHFDAPRLYEAVVELKSSSGSHKFLDQFGIRKFEARGSSFYLNGEKVSLMGVERMAGSHPELGLAETTEWIDSNHRDMKDLNCVFTRVHWAQDKRVLDFCDRHGILMQEEVPAWGPETFSKTSDDVQHALEQNGLEQLREMIHRDRNHPCIVAWGLCNEVDGKNPRTRQFARAIGAEARRLDPSRLQTYASNTLHVDPGSDMAGELDFISTNEYYGSWAPGGPADVETHLDRIRKAFPDKPIVVSEYGWCECQPKMAPGDENRVFIVNSHTEVFRKFPEIAGAIYFDYNDYRTLVGDKGVGAMRQRVHGVVDLYGKRKPSFDALRLQASPVESAGLRNSGEGKYEFDMRTREQLPGYTLRGYWLRWLAYGYDDLPMDGGRTQLPDLHPGSSHTLEFSSSVKSIRKVVVDLVRPNGFSAITVEYLDEASRS</sequence>
<keyword evidence="2" id="KW-0378">Hydrolase</keyword>
<dbReference type="AlphaFoldDB" id="A0A9J7BVS4"/>
<proteinExistence type="inferred from homology"/>
<organism evidence="7 8">
    <name type="scientific">Occallatibacter riparius</name>
    <dbReference type="NCBI Taxonomy" id="1002689"/>
    <lineage>
        <taxon>Bacteria</taxon>
        <taxon>Pseudomonadati</taxon>
        <taxon>Acidobacteriota</taxon>
        <taxon>Terriglobia</taxon>
        <taxon>Terriglobales</taxon>
        <taxon>Acidobacteriaceae</taxon>
        <taxon>Occallatibacter</taxon>
    </lineage>
</organism>
<dbReference type="SUPFAM" id="SSF49785">
    <property type="entry name" value="Galactose-binding domain-like"/>
    <property type="match status" value="1"/>
</dbReference>
<protein>
    <recommendedName>
        <fullName evidence="9">Beta-galactosidase</fullName>
    </recommendedName>
</protein>
<dbReference type="Proteomes" id="UP001059380">
    <property type="component" value="Chromosome"/>
</dbReference>
<dbReference type="SUPFAM" id="SSF49303">
    <property type="entry name" value="beta-Galactosidase/glucuronidase domain"/>
    <property type="match status" value="1"/>
</dbReference>
<dbReference type="PRINTS" id="PR00132">
    <property type="entry name" value="GLHYDRLASE2"/>
</dbReference>
<dbReference type="PROSITE" id="PS51318">
    <property type="entry name" value="TAT"/>
    <property type="match status" value="1"/>
</dbReference>
<evidence type="ECO:0000313" key="8">
    <source>
        <dbReference type="Proteomes" id="UP001059380"/>
    </source>
</evidence>
<dbReference type="InterPro" id="IPR006103">
    <property type="entry name" value="Glyco_hydro_2_cat"/>
</dbReference>
<dbReference type="InterPro" id="IPR008979">
    <property type="entry name" value="Galactose-bd-like_sf"/>
</dbReference>
<feature type="domain" description="Glycoside hydrolase family 2 immunoglobulin-like beta-sandwich" evidence="4">
    <location>
        <begin position="195"/>
        <end position="306"/>
    </location>
</feature>
<evidence type="ECO:0000259" key="4">
    <source>
        <dbReference type="Pfam" id="PF00703"/>
    </source>
</evidence>
<keyword evidence="3" id="KW-0326">Glycosidase</keyword>
<dbReference type="InterPro" id="IPR006311">
    <property type="entry name" value="TAT_signal"/>
</dbReference>
<dbReference type="InterPro" id="IPR006101">
    <property type="entry name" value="Glyco_hydro_2"/>
</dbReference>
<evidence type="ECO:0000256" key="2">
    <source>
        <dbReference type="ARBA" id="ARBA00022801"/>
    </source>
</evidence>
<evidence type="ECO:0008006" key="9">
    <source>
        <dbReference type="Google" id="ProtNLM"/>
    </source>
</evidence>
<dbReference type="SUPFAM" id="SSF51445">
    <property type="entry name" value="(Trans)glycosidases"/>
    <property type="match status" value="1"/>
</dbReference>
<accession>A0A9J7BVS4</accession>
<evidence type="ECO:0000256" key="3">
    <source>
        <dbReference type="ARBA" id="ARBA00023295"/>
    </source>
</evidence>
<dbReference type="InterPro" id="IPR013783">
    <property type="entry name" value="Ig-like_fold"/>
</dbReference>
<evidence type="ECO:0000259" key="6">
    <source>
        <dbReference type="Pfam" id="PF02837"/>
    </source>
</evidence>